<name>A0A345AWE4_9CAUD</name>
<evidence type="ECO:0000313" key="2">
    <source>
        <dbReference type="Proteomes" id="UP000257501"/>
    </source>
</evidence>
<accession>A0A345AWE4</accession>
<dbReference type="KEGG" id="vg:54997206"/>
<organism evidence="1 2">
    <name type="scientific">Cyanophage S-TIM4</name>
    <dbReference type="NCBI Taxonomy" id="1048189"/>
    <lineage>
        <taxon>Viruses</taxon>
        <taxon>Duplodnaviria</taxon>
        <taxon>Heunggongvirae</taxon>
        <taxon>Uroviricota</taxon>
        <taxon>Caudoviricetes</taxon>
        <taxon>Pantevenvirales</taxon>
        <taxon>Kyanoviridae</taxon>
        <taxon>Thaumasvirus</taxon>
        <taxon>Thaumasvirus stim4</taxon>
    </lineage>
</organism>
<dbReference type="RefSeq" id="YP_009806348.1">
    <property type="nucleotide sequence ID" value="NC_048015.1"/>
</dbReference>
<keyword evidence="2" id="KW-1185">Reference proteome</keyword>
<dbReference type="Proteomes" id="UP000257501">
    <property type="component" value="Segment"/>
</dbReference>
<sequence length="75" mass="8915">MLSTKSKMIYSLYNEEHELLGQFSSIYAMQIYVHDLRVERDEWRVRKNQDISVFDYIKSIGYTWDCVPSSQVGES</sequence>
<evidence type="ECO:0000313" key="1">
    <source>
        <dbReference type="EMBL" id="AXF41227.1"/>
    </source>
</evidence>
<protein>
    <submittedName>
        <fullName evidence="1">Uncharacterized protein</fullName>
    </submittedName>
</protein>
<dbReference type="EMBL" id="MH512890">
    <property type="protein sequence ID" value="AXF41227.1"/>
    <property type="molecule type" value="Genomic_DNA"/>
</dbReference>
<proteinExistence type="predicted"/>
<reference evidence="1 2" key="1">
    <citation type="journal article" date="2011" name="Nature">
        <title>Genomic island variability facilitates Prochlorococcus-virus coexistence.</title>
        <authorList>
            <person name="Avrani S."/>
            <person name="Wurtzel O."/>
            <person name="Sharon I."/>
            <person name="Sorek R."/>
            <person name="Lindell D."/>
        </authorList>
    </citation>
    <scope>NUCLEOTIDE SEQUENCE [LARGE SCALE GENOMIC DNA]</scope>
</reference>
<gene>
    <name evidence="1" type="primary">ORF_91</name>
    <name evidence="1" type="ORF">S-TIM4_ORF_91</name>
</gene>
<dbReference type="GeneID" id="54997206"/>